<dbReference type="GO" id="GO:0005634">
    <property type="term" value="C:nucleus"/>
    <property type="evidence" value="ECO:0007669"/>
    <property type="project" value="UniProtKB-SubCell"/>
</dbReference>
<evidence type="ECO:0000256" key="2">
    <source>
        <dbReference type="ARBA" id="ARBA00009340"/>
    </source>
</evidence>
<dbReference type="InterPro" id="IPR039920">
    <property type="entry name" value="MMS19"/>
</dbReference>
<sequence length="961" mass="104731">MDEVEDLFAGLGSSAEVAASINNGNSSLLRLVEQLGPQLTSQDPSVRAAGVRFMVQVLTNLTQVSKSHDIASMGSDFAVGYMRVMDGEKDPRNLLIAFDVMRQILLYVPVSQSHYEELFDLIFAYFPITYRPPPGDPLNISAEDLKLGLRSCITATSAFALFAITQLMDKMSTTTGTGKRDTMLTIAACIPVYGPDSIASHALDLSTELKTEVFQASDDAHQHDALTCVTAVAKGLSLATATSSSNPLEIFINPIVDDANTNLKEPESKFAKQCGSLLEAVASGSDSACTYVVNRICSQVVDQYRTETVSSRQKPLLDVLVGFIRAHRLVYESIVTSDSDASEAMEVDEISSPLMPLKSAFIEIFTTCALDSHSSLALKLSAVSGMQQLLESPLLIRPHENILVLCLTKVVVAPSSEVELQRCALQVLVTASHRIPQVVIEFSLNDLIRGLSGLPNSGYDRILNAITELGEETDPFQVALDGVFAVLSRSLDEMPTELLPAHLEYTHALTRATVTLIKTRSRFQLKTPSASNTIAQLETSLLIPILNRCILASLRDSPSSADVVLADVTSIELFANIAGCITRAMDVSQQTSLLDRILPCFLEGRLDVLLGHDVSDAKFAPFESTSPASQTNLAIVFSSIISNARPSVNLSVPSLPIFLNDLINRVVASTNIQFVLAISKAVASIVNKWRDVSAKNNFAESISGRVAILQNTSISLPQRLNFLTMHVWITTALLRLSASAGYVLATQLVSLLENVDLGHEVANHFETFVKDDDEGVLTRDSFATVQLLYKQRLFNHCVPLLVSGFHQTSSDQSYKYLIALLHLIQNTPKTVYFAQLPQLMPLLLRALASTDPGLKLTTLGIIETLTIDAPNILVQHISSLIPLLYDLCRPERAGNPPKVRLAGVRCLGLLPGALKYEALHPFKTQVQQEVGKFLDDGKRIVRKEAANTRNKWFLMLGTKTG</sequence>
<evidence type="ECO:0000256" key="4">
    <source>
        <dbReference type="ARBA" id="ARBA00023242"/>
    </source>
</evidence>
<evidence type="ECO:0000256" key="3">
    <source>
        <dbReference type="ARBA" id="ARBA00022737"/>
    </source>
</evidence>
<dbReference type="InterPro" id="IPR016024">
    <property type="entry name" value="ARM-type_fold"/>
</dbReference>
<reference evidence="8 9" key="1">
    <citation type="journal article" date="2019" name="Sci. Rep.">
        <title>Comparative genomics of chytrid fungi reveal insights into the obligate biotrophic and pathogenic lifestyle of Synchytrium endobioticum.</title>
        <authorList>
            <person name="van de Vossenberg B.T.L.H."/>
            <person name="Warris S."/>
            <person name="Nguyen H.D.T."/>
            <person name="van Gent-Pelzer M.P.E."/>
            <person name="Joly D.L."/>
            <person name="van de Geest H.C."/>
            <person name="Bonants P.J.M."/>
            <person name="Smith D.S."/>
            <person name="Levesque C.A."/>
            <person name="van der Lee T.A.J."/>
        </authorList>
    </citation>
    <scope>NUCLEOTIDE SEQUENCE [LARGE SCALE GENOMIC DNA]</scope>
    <source>
        <strain evidence="8 9">JEL517</strain>
    </source>
</reference>
<evidence type="ECO:0000256" key="1">
    <source>
        <dbReference type="ARBA" id="ARBA00004123"/>
    </source>
</evidence>
<comment type="caution">
    <text evidence="8">The sequence shown here is derived from an EMBL/GenBank/DDBJ whole genome shotgun (WGS) entry which is preliminary data.</text>
</comment>
<feature type="domain" description="MMS19 C-terminal" evidence="6">
    <location>
        <begin position="462"/>
        <end position="911"/>
    </location>
</feature>
<keyword evidence="4 5" id="KW-0539">Nucleus</keyword>
<dbReference type="Pfam" id="PF12460">
    <property type="entry name" value="MMS19_C"/>
    <property type="match status" value="1"/>
</dbReference>
<dbReference type="Proteomes" id="UP000319731">
    <property type="component" value="Unassembled WGS sequence"/>
</dbReference>
<keyword evidence="5" id="KW-0234">DNA repair</keyword>
<evidence type="ECO:0000259" key="7">
    <source>
        <dbReference type="Pfam" id="PF14500"/>
    </source>
</evidence>
<name>A0A507C4L8_9FUNG</name>
<evidence type="ECO:0000313" key="8">
    <source>
        <dbReference type="EMBL" id="TPX34338.1"/>
    </source>
</evidence>
<dbReference type="InterPro" id="IPR011989">
    <property type="entry name" value="ARM-like"/>
</dbReference>
<dbReference type="OrthoDB" id="342900at2759"/>
<dbReference type="RefSeq" id="XP_031025102.1">
    <property type="nucleotide sequence ID" value="XM_031168871.1"/>
</dbReference>
<keyword evidence="3" id="KW-0677">Repeat</keyword>
<feature type="domain" description="MMS19 N-terminal" evidence="7">
    <location>
        <begin position="67"/>
        <end position="215"/>
    </location>
</feature>
<comment type="similarity">
    <text evidence="2 5">Belongs to the MET18/MMS19 family.</text>
</comment>
<dbReference type="InterPro" id="IPR029240">
    <property type="entry name" value="MMS19_N"/>
</dbReference>
<dbReference type="GO" id="GO:0016226">
    <property type="term" value="P:iron-sulfur cluster assembly"/>
    <property type="evidence" value="ECO:0007669"/>
    <property type="project" value="UniProtKB-UniRule"/>
</dbReference>
<evidence type="ECO:0000313" key="9">
    <source>
        <dbReference type="Proteomes" id="UP000319731"/>
    </source>
</evidence>
<dbReference type="InterPro" id="IPR024687">
    <property type="entry name" value="MMS19_C"/>
</dbReference>
<organism evidence="8 9">
    <name type="scientific">Synchytrium microbalum</name>
    <dbReference type="NCBI Taxonomy" id="1806994"/>
    <lineage>
        <taxon>Eukaryota</taxon>
        <taxon>Fungi</taxon>
        <taxon>Fungi incertae sedis</taxon>
        <taxon>Chytridiomycota</taxon>
        <taxon>Chytridiomycota incertae sedis</taxon>
        <taxon>Chytridiomycetes</taxon>
        <taxon>Synchytriales</taxon>
        <taxon>Synchytriaceae</taxon>
        <taxon>Synchytrium</taxon>
    </lineage>
</organism>
<evidence type="ECO:0000259" key="6">
    <source>
        <dbReference type="Pfam" id="PF12460"/>
    </source>
</evidence>
<gene>
    <name evidence="8" type="ORF">SmJEL517_g02943</name>
</gene>
<comment type="subcellular location">
    <subcellularLocation>
        <location evidence="1 5">Nucleus</location>
    </subcellularLocation>
</comment>
<dbReference type="GO" id="GO:0006281">
    <property type="term" value="P:DNA repair"/>
    <property type="evidence" value="ECO:0007669"/>
    <property type="project" value="UniProtKB-UniRule"/>
</dbReference>
<dbReference type="GO" id="GO:0097361">
    <property type="term" value="C:cytosolic [4Fe-4S] assembly targeting complex"/>
    <property type="evidence" value="ECO:0007669"/>
    <property type="project" value="UniProtKB-UniRule"/>
</dbReference>
<protein>
    <recommendedName>
        <fullName evidence="5">MMS19 nucleotide excision repair protein</fullName>
    </recommendedName>
</protein>
<dbReference type="STRING" id="1806994.A0A507C4L8"/>
<dbReference type="EMBL" id="QEAO01000014">
    <property type="protein sequence ID" value="TPX34338.1"/>
    <property type="molecule type" value="Genomic_DNA"/>
</dbReference>
<dbReference type="GO" id="GO:0051604">
    <property type="term" value="P:protein maturation"/>
    <property type="evidence" value="ECO:0007669"/>
    <property type="project" value="UniProtKB-UniRule"/>
</dbReference>
<evidence type="ECO:0000256" key="5">
    <source>
        <dbReference type="RuleBase" id="RU367072"/>
    </source>
</evidence>
<comment type="function">
    <text evidence="5">Key component of the cytosolic iron-sulfur protein assembly (CIA) complex, a multiprotein complex that mediates the incorporation of iron-sulfur cluster into apoproteins specifically involved in DNA metabolism and genomic integrity. In the CIA complex, MMS19 acts as an adapter between early-acting CIA components and a subset of cellular target iron-sulfur proteins.</text>
</comment>
<dbReference type="SUPFAM" id="SSF48371">
    <property type="entry name" value="ARM repeat"/>
    <property type="match status" value="1"/>
</dbReference>
<dbReference type="AlphaFoldDB" id="A0A507C4L8"/>
<proteinExistence type="inferred from homology"/>
<accession>A0A507C4L8</accession>
<keyword evidence="5" id="KW-0227">DNA damage</keyword>
<dbReference type="PANTHER" id="PTHR12891">
    <property type="entry name" value="DNA REPAIR/TRANSCRIPTION PROTEIN MET18/MMS19"/>
    <property type="match status" value="1"/>
</dbReference>
<dbReference type="GeneID" id="42004168"/>
<dbReference type="Pfam" id="PF14500">
    <property type="entry name" value="MMS19_N"/>
    <property type="match status" value="1"/>
</dbReference>
<dbReference type="Gene3D" id="1.25.10.10">
    <property type="entry name" value="Leucine-rich Repeat Variant"/>
    <property type="match status" value="1"/>
</dbReference>
<keyword evidence="9" id="KW-1185">Reference proteome</keyword>
<dbReference type="PANTHER" id="PTHR12891:SF0">
    <property type="entry name" value="MMS19 NUCLEOTIDE EXCISION REPAIR PROTEIN HOMOLOG"/>
    <property type="match status" value="1"/>
</dbReference>